<proteinExistence type="predicted"/>
<comment type="caution">
    <text evidence="1">The sequence shown here is derived from an EMBL/GenBank/DDBJ whole genome shotgun (WGS) entry which is preliminary data.</text>
</comment>
<name>A0A2N5ZF28_MUIH1</name>
<organism evidence="1 2">
    <name type="scientific">Muiribacterium halophilum</name>
    <dbReference type="NCBI Taxonomy" id="2053465"/>
    <lineage>
        <taxon>Bacteria</taxon>
        <taxon>Candidatus Muiribacteriota</taxon>
        <taxon>Candidatus Muiribacteriia</taxon>
        <taxon>Candidatus Muiribacteriales</taxon>
        <taxon>Candidatus Muiribacteriaceae</taxon>
        <taxon>Candidatus Muiribacterium</taxon>
    </lineage>
</organism>
<evidence type="ECO:0000313" key="1">
    <source>
        <dbReference type="EMBL" id="PLX17287.1"/>
    </source>
</evidence>
<dbReference type="AlphaFoldDB" id="A0A2N5ZF28"/>
<accession>A0A2N5ZF28</accession>
<dbReference type="EMBL" id="PKTG01000091">
    <property type="protein sequence ID" value="PLX17287.1"/>
    <property type="molecule type" value="Genomic_DNA"/>
</dbReference>
<reference evidence="1 2" key="1">
    <citation type="submission" date="2017-11" db="EMBL/GenBank/DDBJ databases">
        <title>Genome-resolved metagenomics identifies genetic mobility, metabolic interactions, and unexpected diversity in perchlorate-reducing communities.</title>
        <authorList>
            <person name="Barnum T.P."/>
            <person name="Figueroa I.A."/>
            <person name="Carlstrom C.I."/>
            <person name="Lucas L.N."/>
            <person name="Engelbrektson A.L."/>
            <person name="Coates J.D."/>
        </authorList>
    </citation>
    <scope>NUCLEOTIDE SEQUENCE [LARGE SCALE GENOMIC DNA]</scope>
    <source>
        <strain evidence="1">BM706</strain>
    </source>
</reference>
<gene>
    <name evidence="1" type="ORF">C0601_08020</name>
</gene>
<evidence type="ECO:0000313" key="2">
    <source>
        <dbReference type="Proteomes" id="UP000234857"/>
    </source>
</evidence>
<dbReference type="Proteomes" id="UP000234857">
    <property type="component" value="Unassembled WGS sequence"/>
</dbReference>
<sequence length="86" mass="10164">MIYRTAFLVFIISLILFLKISAPHDVSEKNNITDNKEARELMVPKKEEKVTKIRKDDQYAIVNNAIAKSFTFFDENNYNKSEKDYR</sequence>
<protein>
    <submittedName>
        <fullName evidence="1">Uncharacterized protein</fullName>
    </submittedName>
</protein>